<dbReference type="Pfam" id="PF13471">
    <property type="entry name" value="Transglut_core3"/>
    <property type="match status" value="1"/>
</dbReference>
<gene>
    <name evidence="2" type="ORF">BV87_01475</name>
</gene>
<sequence length="212" mass="23358">MRQIGRDLHACLIGQTPVILNIASERYQLVRGPTRDHLTALLATKPGPENIAALVRAGLLDPAIMDAEGAAAPVAPTCSHLDLIKLRHGWLLAPVALVALSIAVIQVRRDALRTILDRVEEGAVRPRLKLPIFSEAMVAAAFYLLRQFLPLDNHCLARSIAISRMLRRFGHQATLVIGVQLPIAAHCWVQCEDRLMADRVDRITAFEPILAR</sequence>
<dbReference type="AlphaFoldDB" id="A0A0J9CVQ4"/>
<dbReference type="NCBIfam" id="NF033537">
    <property type="entry name" value="lasso_biosyn_B2"/>
    <property type="match status" value="1"/>
</dbReference>
<organism evidence="2 3">
    <name type="scientific">Sphingobium yanoikuyae</name>
    <name type="common">Sphingomonas yanoikuyae</name>
    <dbReference type="NCBI Taxonomy" id="13690"/>
    <lineage>
        <taxon>Bacteria</taxon>
        <taxon>Pseudomonadati</taxon>
        <taxon>Pseudomonadota</taxon>
        <taxon>Alphaproteobacteria</taxon>
        <taxon>Sphingomonadales</taxon>
        <taxon>Sphingomonadaceae</taxon>
        <taxon>Sphingobium</taxon>
    </lineage>
</organism>
<dbReference type="InterPro" id="IPR032708">
    <property type="entry name" value="McjB_C"/>
</dbReference>
<dbReference type="Proteomes" id="UP000037029">
    <property type="component" value="Chromosome"/>
</dbReference>
<evidence type="ECO:0000259" key="1">
    <source>
        <dbReference type="Pfam" id="PF13471"/>
    </source>
</evidence>
<proteinExistence type="predicted"/>
<feature type="domain" description="Microcin J25-processing protein McjB C-terminal" evidence="1">
    <location>
        <begin position="107"/>
        <end position="210"/>
    </location>
</feature>
<dbReference type="InterPro" id="IPR053521">
    <property type="entry name" value="McjB-like"/>
</dbReference>
<reference evidence="2 3" key="1">
    <citation type="submission" date="2017-04" db="EMBL/GenBank/DDBJ databases">
        <title>Characterization, genome and methylation analysis of a phthalic acid esters degrading strain Sphingobium yanoikuyae SHJ.</title>
        <authorList>
            <person name="Feng L."/>
        </authorList>
    </citation>
    <scope>NUCLEOTIDE SEQUENCE [LARGE SCALE GENOMIC DNA]</scope>
    <source>
        <strain evidence="2 3">SHJ</strain>
    </source>
</reference>
<accession>A0A0J9CVQ4</accession>
<dbReference type="EMBL" id="CP020925">
    <property type="protein sequence ID" value="ATP17192.1"/>
    <property type="molecule type" value="Genomic_DNA"/>
</dbReference>
<dbReference type="RefSeq" id="WP_048938916.1">
    <property type="nucleotide sequence ID" value="NZ_CP020925.1"/>
</dbReference>
<name>A0A0J9CVQ4_SPHYA</name>
<evidence type="ECO:0000313" key="3">
    <source>
        <dbReference type="Proteomes" id="UP000037029"/>
    </source>
</evidence>
<evidence type="ECO:0000313" key="2">
    <source>
        <dbReference type="EMBL" id="ATP17192.1"/>
    </source>
</evidence>
<protein>
    <recommendedName>
        <fullName evidence="1">Microcin J25-processing protein McjB C-terminal domain-containing protein</fullName>
    </recommendedName>
</protein>